<evidence type="ECO:0000313" key="3">
    <source>
        <dbReference type="WBParaSite" id="Gr19_v10_g9845.t1"/>
    </source>
</evidence>
<evidence type="ECO:0000256" key="1">
    <source>
        <dbReference type="SAM" id="MobiDB-lite"/>
    </source>
</evidence>
<reference evidence="3" key="1">
    <citation type="submission" date="2022-11" db="UniProtKB">
        <authorList>
            <consortium name="WormBaseParasite"/>
        </authorList>
    </citation>
    <scope>IDENTIFICATION</scope>
</reference>
<evidence type="ECO:0000313" key="2">
    <source>
        <dbReference type="Proteomes" id="UP000887572"/>
    </source>
</evidence>
<name>A0A914IH26_GLORO</name>
<keyword evidence="2" id="KW-1185">Reference proteome</keyword>
<feature type="region of interest" description="Disordered" evidence="1">
    <location>
        <begin position="154"/>
        <end position="238"/>
    </location>
</feature>
<feature type="region of interest" description="Disordered" evidence="1">
    <location>
        <begin position="256"/>
        <end position="291"/>
    </location>
</feature>
<sequence>MKVKQEQGMPLNQGMDICGFFLILWIRENSDGWTRRLKRLWRGQKIIHKEEGKWDDPVAQLEELPTDWVEHHPRETGDETPEPLAKVLEKLRAEEAARREAAQTEQRRTDQLREAREELEAVIRKNEEEEKARKALRAAELKAAAEEEKARKAQRAAELKKATEDMHELLAGAKWSGGPAERRAPAVEKSRVGQPGTSKSMKEIDVISLAETEEEENAPTPPPPASVAKFGKSKFGNEKDGTLTFVRKANRLIVTEDDEEDNDDGGLTVRNLAGPSTWCVPKGPSGKGRRI</sequence>
<accession>A0A914IH26</accession>
<proteinExistence type="predicted"/>
<feature type="compositionally biased region" description="Basic and acidic residues" evidence="1">
    <location>
        <begin position="154"/>
        <end position="168"/>
    </location>
</feature>
<organism evidence="2 3">
    <name type="scientific">Globodera rostochiensis</name>
    <name type="common">Golden nematode worm</name>
    <name type="synonym">Heterodera rostochiensis</name>
    <dbReference type="NCBI Taxonomy" id="31243"/>
    <lineage>
        <taxon>Eukaryota</taxon>
        <taxon>Metazoa</taxon>
        <taxon>Ecdysozoa</taxon>
        <taxon>Nematoda</taxon>
        <taxon>Chromadorea</taxon>
        <taxon>Rhabditida</taxon>
        <taxon>Tylenchina</taxon>
        <taxon>Tylenchomorpha</taxon>
        <taxon>Tylenchoidea</taxon>
        <taxon>Heteroderidae</taxon>
        <taxon>Heteroderinae</taxon>
        <taxon>Globodera</taxon>
    </lineage>
</organism>
<dbReference type="AlphaFoldDB" id="A0A914IH26"/>
<dbReference type="Proteomes" id="UP000887572">
    <property type="component" value="Unplaced"/>
</dbReference>
<protein>
    <submittedName>
        <fullName evidence="3">Uncharacterized protein</fullName>
    </submittedName>
</protein>
<feature type="compositionally biased region" description="Basic and acidic residues" evidence="1">
    <location>
        <begin position="180"/>
        <end position="191"/>
    </location>
</feature>
<dbReference type="WBParaSite" id="Gr19_v10_g9845.t1">
    <property type="protein sequence ID" value="Gr19_v10_g9845.t1"/>
    <property type="gene ID" value="Gr19_v10_g9845"/>
</dbReference>